<proteinExistence type="predicted"/>
<feature type="chain" id="PRO_5020388230" description="DUF2271 domain-containing protein" evidence="1">
    <location>
        <begin position="23"/>
        <end position="154"/>
    </location>
</feature>
<sequence>MKTIRCLFVLLTVLGLSHSALAKSIEMQLTMANYKGSGAYVAVYLMDTNGRHVQTLAVEGRKKKYQKHLRNWKRVNRSLRFDGLTGASLHRNRSKDYVVTIDDKYIDSNHFIHIDTAVEDEREIPSEVVVLLSHEGVNQPVSGSGYVKSFVYRF</sequence>
<evidence type="ECO:0000313" key="2">
    <source>
        <dbReference type="EMBL" id="TDO99588.1"/>
    </source>
</evidence>
<accession>A0A4R6MD27</accession>
<dbReference type="RefSeq" id="WP_166637625.1">
    <property type="nucleotide sequence ID" value="NZ_SNXC01000009.1"/>
</dbReference>
<evidence type="ECO:0008006" key="4">
    <source>
        <dbReference type="Google" id="ProtNLM"/>
    </source>
</evidence>
<evidence type="ECO:0000313" key="3">
    <source>
        <dbReference type="Proteomes" id="UP000294656"/>
    </source>
</evidence>
<comment type="caution">
    <text evidence="2">The sequence shown here is derived from an EMBL/GenBank/DDBJ whole genome shotgun (WGS) entry which is preliminary data.</text>
</comment>
<evidence type="ECO:0000256" key="1">
    <source>
        <dbReference type="SAM" id="SignalP"/>
    </source>
</evidence>
<protein>
    <recommendedName>
        <fullName evidence="4">DUF2271 domain-containing protein</fullName>
    </recommendedName>
</protein>
<reference evidence="2 3" key="1">
    <citation type="submission" date="2019-03" db="EMBL/GenBank/DDBJ databases">
        <title>Genomic Encyclopedia of Type Strains, Phase III (KMG-III): the genomes of soil and plant-associated and newly described type strains.</title>
        <authorList>
            <person name="Whitman W."/>
        </authorList>
    </citation>
    <scope>NUCLEOTIDE SEQUENCE [LARGE SCALE GENOMIC DNA]</scope>
    <source>
        <strain evidence="2 3">CECT 7378</strain>
    </source>
</reference>
<keyword evidence="3" id="KW-1185">Reference proteome</keyword>
<organism evidence="2 3">
    <name type="scientific">Marinomonas balearica</name>
    <dbReference type="NCBI Taxonomy" id="491947"/>
    <lineage>
        <taxon>Bacteria</taxon>
        <taxon>Pseudomonadati</taxon>
        <taxon>Pseudomonadota</taxon>
        <taxon>Gammaproteobacteria</taxon>
        <taxon>Oceanospirillales</taxon>
        <taxon>Oceanospirillaceae</taxon>
        <taxon>Marinomonas</taxon>
    </lineage>
</organism>
<feature type="signal peptide" evidence="1">
    <location>
        <begin position="1"/>
        <end position="22"/>
    </location>
</feature>
<dbReference type="InterPro" id="IPR014469">
    <property type="entry name" value="DUF2271"/>
</dbReference>
<dbReference type="AlphaFoldDB" id="A0A4R6MD27"/>
<name>A0A4R6MD27_9GAMM</name>
<gene>
    <name evidence="2" type="ORF">DFP79_0573</name>
</gene>
<dbReference type="EMBL" id="SNXC01000009">
    <property type="protein sequence ID" value="TDO99588.1"/>
    <property type="molecule type" value="Genomic_DNA"/>
</dbReference>
<keyword evidence="1" id="KW-0732">Signal</keyword>
<dbReference type="Pfam" id="PF10029">
    <property type="entry name" value="DUF2271"/>
    <property type="match status" value="1"/>
</dbReference>
<dbReference type="Proteomes" id="UP000294656">
    <property type="component" value="Unassembled WGS sequence"/>
</dbReference>